<dbReference type="InterPro" id="IPR000362">
    <property type="entry name" value="Fumarate_lyase_fam"/>
</dbReference>
<dbReference type="InterPro" id="IPR024083">
    <property type="entry name" value="Fumarase/histidase_N"/>
</dbReference>
<dbReference type="Pfam" id="PF14698">
    <property type="entry name" value="ASL_C2"/>
    <property type="match status" value="1"/>
</dbReference>
<dbReference type="FunFam" id="1.20.200.10:FF:000015">
    <property type="entry name" value="argininosuccinate lyase isoform X2"/>
    <property type="match status" value="1"/>
</dbReference>
<dbReference type="InterPro" id="IPR022761">
    <property type="entry name" value="Fumarate_lyase_N"/>
</dbReference>
<keyword evidence="6 7" id="KW-0456">Lyase</keyword>
<feature type="domain" description="Fumarate lyase N-terminal" evidence="8">
    <location>
        <begin position="8"/>
        <end position="301"/>
    </location>
</feature>
<comment type="caution">
    <text evidence="10">The sequence shown here is derived from an EMBL/GenBank/DDBJ whole genome shotgun (WGS) entry which is preliminary data.</text>
</comment>
<dbReference type="UniPathway" id="UPA00068">
    <property type="reaction ID" value="UER00114"/>
</dbReference>
<dbReference type="Gene3D" id="1.10.40.30">
    <property type="entry name" value="Fumarase/aspartase (C-terminal domain)"/>
    <property type="match status" value="1"/>
</dbReference>
<proteinExistence type="inferred from homology"/>
<dbReference type="PATRIC" id="fig|1359163.3.peg.946"/>
<evidence type="ECO:0000259" key="9">
    <source>
        <dbReference type="Pfam" id="PF14698"/>
    </source>
</evidence>
<dbReference type="InterPro" id="IPR008948">
    <property type="entry name" value="L-Aspartase-like"/>
</dbReference>
<evidence type="ECO:0000256" key="3">
    <source>
        <dbReference type="ARBA" id="ARBA00012338"/>
    </source>
</evidence>
<dbReference type="Pfam" id="PF00206">
    <property type="entry name" value="Lyase_1"/>
    <property type="match status" value="1"/>
</dbReference>
<dbReference type="InterPro" id="IPR029419">
    <property type="entry name" value="Arg_succ_lyase_C"/>
</dbReference>
<dbReference type="OrthoDB" id="9769623at2"/>
<dbReference type="NCBIfam" id="TIGR00838">
    <property type="entry name" value="argH"/>
    <property type="match status" value="1"/>
</dbReference>
<dbReference type="RefSeq" id="WP_045809254.1">
    <property type="nucleotide sequence ID" value="NZ_LANX01000001.1"/>
</dbReference>
<evidence type="ECO:0000256" key="1">
    <source>
        <dbReference type="ARBA" id="ARBA00000985"/>
    </source>
</evidence>
<accession>A0A0F3NNG1</accession>
<dbReference type="InterPro" id="IPR009049">
    <property type="entry name" value="Argininosuccinate_lyase"/>
</dbReference>
<evidence type="ECO:0000313" key="10">
    <source>
        <dbReference type="EMBL" id="KJV69580.1"/>
    </source>
</evidence>
<dbReference type="GO" id="GO:0042450">
    <property type="term" value="P:L-arginine biosynthetic process via ornithine"/>
    <property type="evidence" value="ECO:0007669"/>
    <property type="project" value="UniProtKB-UniRule"/>
</dbReference>
<sequence>MNHPLWGGRFTLPPNKIMKEINASIKFDKLLYQEDIECSISHCKMLIKQKIITESDGQLIINGLNVIQTQILENNFDFNADLEDIHMHIEHHLHKIIGNVAGKLHTARSRNDQVATDLKLWIRKYILILDAKLHELQSSLINIAEKHYNTIMPGFTHLQIAQPVTFGHHMMAYFEMFKRDRLRLKDLYQRTNECPLGSAALAGTSFPIDRHFVAKELGFECPTENSIDSVSDRDYVIEFLSNASICIMHLSRIAEELVLWSSYGFKFIKLSDSMTTGSSIMPQKRNPDAAELIRGKTGQIFSSLNQLLVIIKGLPLSYSKDMQEDKESTFIAANNLLLCIEAMSSMLNSMTINAKVMTKTASCDFSIATDVADWLVKHLNISFRQSHEITGKIVKLAEAQKCDISNLTIQQLQSICPSITEDIFLILSVQESVKSKTSYGGTAPKNVINAIKKGILYLHSYCLANQHKK</sequence>
<dbReference type="PRINTS" id="PR00145">
    <property type="entry name" value="ARGSUCLYASE"/>
</dbReference>
<dbReference type="Gene3D" id="1.20.200.10">
    <property type="entry name" value="Fumarase/aspartase (Central domain)"/>
    <property type="match status" value="1"/>
</dbReference>
<dbReference type="CDD" id="cd01359">
    <property type="entry name" value="Argininosuccinate_lyase"/>
    <property type="match status" value="1"/>
</dbReference>
<evidence type="ECO:0000256" key="2">
    <source>
        <dbReference type="ARBA" id="ARBA00004941"/>
    </source>
</evidence>
<dbReference type="Proteomes" id="UP000033562">
    <property type="component" value="Unassembled WGS sequence"/>
</dbReference>
<dbReference type="GO" id="GO:0005829">
    <property type="term" value="C:cytosol"/>
    <property type="evidence" value="ECO:0007669"/>
    <property type="project" value="TreeGrafter"/>
</dbReference>
<dbReference type="InterPro" id="IPR020557">
    <property type="entry name" value="Fumarate_lyase_CS"/>
</dbReference>
<keyword evidence="7" id="KW-0963">Cytoplasm</keyword>
<evidence type="ECO:0000256" key="7">
    <source>
        <dbReference type="HAMAP-Rule" id="MF_00006"/>
    </source>
</evidence>
<evidence type="ECO:0000256" key="6">
    <source>
        <dbReference type="ARBA" id="ARBA00023239"/>
    </source>
</evidence>
<dbReference type="HAMAP" id="MF_00006">
    <property type="entry name" value="Arg_succ_lyase"/>
    <property type="match status" value="1"/>
</dbReference>
<feature type="domain" description="Argininosuccinate lyase C-terminal" evidence="9">
    <location>
        <begin position="365"/>
        <end position="434"/>
    </location>
</feature>
<comment type="similarity">
    <text evidence="7">Belongs to the lyase 1 family. Argininosuccinate lyase subfamily.</text>
</comment>
<protein>
    <recommendedName>
        <fullName evidence="3 7">Argininosuccinate lyase</fullName>
        <shortName evidence="7">ASAL</shortName>
        <ecNumber evidence="3 7">4.3.2.1</ecNumber>
    </recommendedName>
    <alternativeName>
        <fullName evidence="7">Arginosuccinase</fullName>
    </alternativeName>
</protein>
<evidence type="ECO:0000256" key="5">
    <source>
        <dbReference type="ARBA" id="ARBA00022605"/>
    </source>
</evidence>
<keyword evidence="5 7" id="KW-0028">Amino-acid biosynthesis</keyword>
<dbReference type="GO" id="GO:0004056">
    <property type="term" value="F:argininosuccinate lyase activity"/>
    <property type="evidence" value="ECO:0007669"/>
    <property type="project" value="UniProtKB-UniRule"/>
</dbReference>
<dbReference type="FunFam" id="1.10.40.30:FF:000001">
    <property type="entry name" value="Argininosuccinate lyase"/>
    <property type="match status" value="1"/>
</dbReference>
<dbReference type="PANTHER" id="PTHR43814:SF1">
    <property type="entry name" value="ARGININOSUCCINATE LYASE"/>
    <property type="match status" value="1"/>
</dbReference>
<comment type="catalytic activity">
    <reaction evidence="1 7">
        <text>2-(N(omega)-L-arginino)succinate = fumarate + L-arginine</text>
        <dbReference type="Rhea" id="RHEA:24020"/>
        <dbReference type="ChEBI" id="CHEBI:29806"/>
        <dbReference type="ChEBI" id="CHEBI:32682"/>
        <dbReference type="ChEBI" id="CHEBI:57472"/>
        <dbReference type="EC" id="4.3.2.1"/>
    </reaction>
</comment>
<reference evidence="10 11" key="1">
    <citation type="submission" date="2015-02" db="EMBL/GenBank/DDBJ databases">
        <title>Genome Sequencing of Rickettsiales.</title>
        <authorList>
            <person name="Daugherty S.C."/>
            <person name="Su Q."/>
            <person name="Abolude K."/>
            <person name="Beier-Sexton M."/>
            <person name="Carlyon J.A."/>
            <person name="Carter R."/>
            <person name="Day N.P."/>
            <person name="Dumler S.J."/>
            <person name="Dyachenko V."/>
            <person name="Godinez A."/>
            <person name="Kurtti T.J."/>
            <person name="Lichay M."/>
            <person name="Mullins K.E."/>
            <person name="Ott S."/>
            <person name="Pappas-Brown V."/>
            <person name="Paris D.H."/>
            <person name="Patel P."/>
            <person name="Richards A.L."/>
            <person name="Sadzewicz L."/>
            <person name="Sears K."/>
            <person name="Seidman D."/>
            <person name="Sengamalay N."/>
            <person name="Stenos J."/>
            <person name="Tallon L.J."/>
            <person name="Vincent G."/>
            <person name="Fraser C.M."/>
            <person name="Munderloh U."/>
            <person name="Dunning-Hotopp J.C."/>
        </authorList>
    </citation>
    <scope>NUCLEOTIDE SEQUENCE [LARGE SCALE GENOMIC DNA]</scope>
    <source>
        <strain evidence="10 11">RAC413</strain>
    </source>
</reference>
<dbReference type="STRING" id="1359163.NLO413_0975"/>
<comment type="subcellular location">
    <subcellularLocation>
        <location evidence="7">Cytoplasm</location>
    </subcellularLocation>
</comment>
<evidence type="ECO:0000256" key="4">
    <source>
        <dbReference type="ARBA" id="ARBA00022571"/>
    </source>
</evidence>
<gene>
    <name evidence="7 10" type="primary">argH</name>
    <name evidence="10" type="ORF">NLO413_0975</name>
</gene>
<dbReference type="FunFam" id="1.10.275.10:FF:000002">
    <property type="entry name" value="Argininosuccinate lyase"/>
    <property type="match status" value="1"/>
</dbReference>
<dbReference type="PRINTS" id="PR00149">
    <property type="entry name" value="FUMRATELYASE"/>
</dbReference>
<dbReference type="EC" id="4.3.2.1" evidence="3 7"/>
<name>A0A0F3NNG1_9RICK</name>
<evidence type="ECO:0000313" key="11">
    <source>
        <dbReference type="Proteomes" id="UP000033562"/>
    </source>
</evidence>
<keyword evidence="11" id="KW-1185">Reference proteome</keyword>
<dbReference type="PROSITE" id="PS00163">
    <property type="entry name" value="FUMARATE_LYASES"/>
    <property type="match status" value="1"/>
</dbReference>
<comment type="pathway">
    <text evidence="2 7">Amino-acid biosynthesis; L-arginine biosynthesis; L-arginine from L-ornithine and carbamoyl phosphate: step 3/3.</text>
</comment>
<organism evidence="10 11">
    <name type="scientific">Candidatus Neoehrlichia procyonis str. RAC413</name>
    <dbReference type="NCBI Taxonomy" id="1359163"/>
    <lineage>
        <taxon>Bacteria</taxon>
        <taxon>Pseudomonadati</taxon>
        <taxon>Pseudomonadota</taxon>
        <taxon>Alphaproteobacteria</taxon>
        <taxon>Rickettsiales</taxon>
        <taxon>Anaplasmataceae</taxon>
        <taxon>Candidatus Neoehrlichia</taxon>
    </lineage>
</organism>
<evidence type="ECO:0000259" key="8">
    <source>
        <dbReference type="Pfam" id="PF00206"/>
    </source>
</evidence>
<dbReference type="PANTHER" id="PTHR43814">
    <property type="entry name" value="ARGININOSUCCINATE LYASE"/>
    <property type="match status" value="1"/>
</dbReference>
<dbReference type="Gene3D" id="1.10.275.10">
    <property type="entry name" value="Fumarase/aspartase (N-terminal domain)"/>
    <property type="match status" value="1"/>
</dbReference>
<dbReference type="SUPFAM" id="SSF48557">
    <property type="entry name" value="L-aspartase-like"/>
    <property type="match status" value="1"/>
</dbReference>
<dbReference type="AlphaFoldDB" id="A0A0F3NNG1"/>
<dbReference type="EMBL" id="LANX01000001">
    <property type="protein sequence ID" value="KJV69580.1"/>
    <property type="molecule type" value="Genomic_DNA"/>
</dbReference>
<keyword evidence="4 7" id="KW-0055">Arginine biosynthesis</keyword>